<feature type="non-terminal residue" evidence="2">
    <location>
        <position position="1"/>
    </location>
</feature>
<protein>
    <submittedName>
        <fullName evidence="2">Uncharacterized protein</fullName>
    </submittedName>
</protein>
<dbReference type="EMBL" id="JAHRHJ020000004">
    <property type="protein sequence ID" value="KAH9318314.1"/>
    <property type="molecule type" value="Genomic_DNA"/>
</dbReference>
<dbReference type="AlphaFoldDB" id="A0AA38GB24"/>
<evidence type="ECO:0000256" key="1">
    <source>
        <dbReference type="SAM" id="MobiDB-lite"/>
    </source>
</evidence>
<dbReference type="Proteomes" id="UP000824469">
    <property type="component" value="Unassembled WGS sequence"/>
</dbReference>
<gene>
    <name evidence="2" type="ORF">KI387_020083</name>
</gene>
<name>A0AA38GB24_TAXCH</name>
<reference evidence="2 3" key="1">
    <citation type="journal article" date="2021" name="Nat. Plants">
        <title>The Taxus genome provides insights into paclitaxel biosynthesis.</title>
        <authorList>
            <person name="Xiong X."/>
            <person name="Gou J."/>
            <person name="Liao Q."/>
            <person name="Li Y."/>
            <person name="Zhou Q."/>
            <person name="Bi G."/>
            <person name="Li C."/>
            <person name="Du R."/>
            <person name="Wang X."/>
            <person name="Sun T."/>
            <person name="Guo L."/>
            <person name="Liang H."/>
            <person name="Lu P."/>
            <person name="Wu Y."/>
            <person name="Zhang Z."/>
            <person name="Ro D.K."/>
            <person name="Shang Y."/>
            <person name="Huang S."/>
            <person name="Yan J."/>
        </authorList>
    </citation>
    <scope>NUCLEOTIDE SEQUENCE [LARGE SCALE GENOMIC DNA]</scope>
    <source>
        <strain evidence="2">Ta-2019</strain>
    </source>
</reference>
<keyword evidence="3" id="KW-1185">Reference proteome</keyword>
<accession>A0AA38GB24</accession>
<feature type="non-terminal residue" evidence="2">
    <location>
        <position position="62"/>
    </location>
</feature>
<organism evidence="2 3">
    <name type="scientific">Taxus chinensis</name>
    <name type="common">Chinese yew</name>
    <name type="synonym">Taxus wallichiana var. chinensis</name>
    <dbReference type="NCBI Taxonomy" id="29808"/>
    <lineage>
        <taxon>Eukaryota</taxon>
        <taxon>Viridiplantae</taxon>
        <taxon>Streptophyta</taxon>
        <taxon>Embryophyta</taxon>
        <taxon>Tracheophyta</taxon>
        <taxon>Spermatophyta</taxon>
        <taxon>Pinopsida</taxon>
        <taxon>Pinidae</taxon>
        <taxon>Conifers II</taxon>
        <taxon>Cupressales</taxon>
        <taxon>Taxaceae</taxon>
        <taxon>Taxus</taxon>
    </lineage>
</organism>
<feature type="region of interest" description="Disordered" evidence="1">
    <location>
        <begin position="42"/>
        <end position="62"/>
    </location>
</feature>
<comment type="caution">
    <text evidence="2">The sequence shown here is derived from an EMBL/GenBank/DDBJ whole genome shotgun (WGS) entry which is preliminary data.</text>
</comment>
<sequence length="62" mass="6729">WGAFRRGWRSKAVVWAWSGRWGCGGTVCGGVGWVGWCRGARASKGAGQQRGHPGRRNDRTGN</sequence>
<evidence type="ECO:0000313" key="3">
    <source>
        <dbReference type="Proteomes" id="UP000824469"/>
    </source>
</evidence>
<proteinExistence type="predicted"/>
<evidence type="ECO:0000313" key="2">
    <source>
        <dbReference type="EMBL" id="KAH9318314.1"/>
    </source>
</evidence>